<dbReference type="RefSeq" id="WP_216876498.1">
    <property type="nucleotide sequence ID" value="NZ_JAERQM010000004.1"/>
</dbReference>
<keyword evidence="1" id="KW-0812">Transmembrane</keyword>
<dbReference type="Proteomes" id="UP000689967">
    <property type="component" value="Unassembled WGS sequence"/>
</dbReference>
<feature type="transmembrane region" description="Helical" evidence="1">
    <location>
        <begin position="140"/>
        <end position="159"/>
    </location>
</feature>
<keyword evidence="1" id="KW-0472">Membrane</keyword>
<accession>A0ABS6HA72</accession>
<organism evidence="2 3">
    <name type="scientific">Falsiroseomonas oleicola</name>
    <dbReference type="NCBI Taxonomy" id="2801474"/>
    <lineage>
        <taxon>Bacteria</taxon>
        <taxon>Pseudomonadati</taxon>
        <taxon>Pseudomonadota</taxon>
        <taxon>Alphaproteobacteria</taxon>
        <taxon>Acetobacterales</taxon>
        <taxon>Roseomonadaceae</taxon>
        <taxon>Falsiroseomonas</taxon>
    </lineage>
</organism>
<evidence type="ECO:0000256" key="1">
    <source>
        <dbReference type="SAM" id="Phobius"/>
    </source>
</evidence>
<gene>
    <name evidence="2" type="ORF">JJQ90_14220</name>
</gene>
<name>A0ABS6HA72_9PROT</name>
<feature type="transmembrane region" description="Helical" evidence="1">
    <location>
        <begin position="201"/>
        <end position="221"/>
    </location>
</feature>
<feature type="transmembrane region" description="Helical" evidence="1">
    <location>
        <begin position="356"/>
        <end position="375"/>
    </location>
</feature>
<dbReference type="EMBL" id="JAERQM010000004">
    <property type="protein sequence ID" value="MBU8544873.1"/>
    <property type="molecule type" value="Genomic_DNA"/>
</dbReference>
<keyword evidence="1" id="KW-1133">Transmembrane helix</keyword>
<sequence length="393" mass="40659">MLWLIRRGSAEQLGSYVFWANSALVAGTLAAAFTSVHLYRLPPAPSPGRRRAERVLLSGNLLLALLMGLLTLLVVPWLGATLGLWIAALFLPCTILALHARVLATTHGALGAAAAISAAPLLAVGCGMGAELVLGRTPSVPLLLALNGLAQGVAGAIVIRRLGGPWPMDFGAGARRRWRALARRSRWSLAAGLGNEVFTRLYIFVVPAWFGAAALAGLAAAQAMLRPATLLAGAFGAAARRPLARLRHEGDAAGFWRLLTIGALGPACATLLLGGVVAALWPWIAAWVFGGRYAGLEKLVLLWSVVMAISCFWVAGLAGLQVLGRLRALAMAEIGGALVCALAMAPMLLLLDAPGALLAIALGGVVQVTLLASGVRRGLRDLAPNLVPAAGAR</sequence>
<comment type="caution">
    <text evidence="2">The sequence shown here is derived from an EMBL/GenBank/DDBJ whole genome shotgun (WGS) entry which is preliminary data.</text>
</comment>
<feature type="transmembrane region" description="Helical" evidence="1">
    <location>
        <begin position="84"/>
        <end position="103"/>
    </location>
</feature>
<evidence type="ECO:0000313" key="3">
    <source>
        <dbReference type="Proteomes" id="UP000689967"/>
    </source>
</evidence>
<feature type="transmembrane region" description="Helical" evidence="1">
    <location>
        <begin position="301"/>
        <end position="323"/>
    </location>
</feature>
<protein>
    <recommendedName>
        <fullName evidence="4">Polysaccharide biosynthesis protein</fullName>
    </recommendedName>
</protein>
<feature type="transmembrane region" description="Helical" evidence="1">
    <location>
        <begin position="330"/>
        <end position="350"/>
    </location>
</feature>
<feature type="transmembrane region" description="Helical" evidence="1">
    <location>
        <begin position="110"/>
        <end position="134"/>
    </location>
</feature>
<keyword evidence="3" id="KW-1185">Reference proteome</keyword>
<feature type="transmembrane region" description="Helical" evidence="1">
    <location>
        <begin position="255"/>
        <end position="281"/>
    </location>
</feature>
<feature type="transmembrane region" description="Helical" evidence="1">
    <location>
        <begin position="60"/>
        <end position="78"/>
    </location>
</feature>
<reference evidence="2 3" key="1">
    <citation type="submission" date="2021-01" db="EMBL/GenBank/DDBJ databases">
        <title>Roseomonas sp. nov, a bacterium isolated from an oil production mixture in Yumen Oilfield.</title>
        <authorList>
            <person name="Wu D."/>
        </authorList>
    </citation>
    <scope>NUCLEOTIDE SEQUENCE [LARGE SCALE GENOMIC DNA]</scope>
    <source>
        <strain evidence="2 3">ROY-5-3</strain>
    </source>
</reference>
<evidence type="ECO:0000313" key="2">
    <source>
        <dbReference type="EMBL" id="MBU8544873.1"/>
    </source>
</evidence>
<evidence type="ECO:0008006" key="4">
    <source>
        <dbReference type="Google" id="ProtNLM"/>
    </source>
</evidence>
<feature type="transmembrane region" description="Helical" evidence="1">
    <location>
        <begin position="16"/>
        <end position="39"/>
    </location>
</feature>
<proteinExistence type="predicted"/>